<dbReference type="EMBL" id="CP118605">
    <property type="protein sequence ID" value="WGL15907.1"/>
    <property type="molecule type" value="Genomic_DNA"/>
</dbReference>
<keyword evidence="2" id="KW-1185">Reference proteome</keyword>
<evidence type="ECO:0000313" key="2">
    <source>
        <dbReference type="Proteomes" id="UP001236500"/>
    </source>
</evidence>
<reference evidence="1 2" key="1">
    <citation type="submission" date="2023-02" db="EMBL/GenBank/DDBJ databases">
        <title>Description and genomic characterization of Microbulbifer bruguierae sp. nov., isolated from the sediment of mangrove plant Bruguiera sexangula.</title>
        <authorList>
            <person name="Long M."/>
        </authorList>
    </citation>
    <scope>NUCLEOTIDE SEQUENCE [LARGE SCALE GENOMIC DNA]</scope>
    <source>
        <strain evidence="1 2">H12</strain>
    </source>
</reference>
<proteinExistence type="predicted"/>
<accession>A0ABY8NCV8</accession>
<sequence length="170" mass="19708">MNAKQQSTRAKKMTQKRTELRAQLWPDLKVEDLWNRKEHDGFTTIPRTFPHIFQIMDELAGKGKPVSSVYLSLWCRVFDESMLDVKSMEHMAFESGFSGQRAVTTWKQRMKTLEELGFISAREGASGEYSFILVYNPYKIILRHRNRFQGGKFNALLARAQEVGATDLQE</sequence>
<name>A0ABY8NCV8_9GAMM</name>
<protein>
    <submittedName>
        <fullName evidence="1">Uncharacterized protein</fullName>
    </submittedName>
</protein>
<gene>
    <name evidence="1" type="ORF">PVT68_14150</name>
</gene>
<evidence type="ECO:0000313" key="1">
    <source>
        <dbReference type="EMBL" id="WGL15907.1"/>
    </source>
</evidence>
<dbReference type="Proteomes" id="UP001236500">
    <property type="component" value="Chromosome"/>
</dbReference>
<dbReference type="RefSeq" id="WP_280319102.1">
    <property type="nucleotide sequence ID" value="NZ_CP118605.1"/>
</dbReference>
<organism evidence="1 2">
    <name type="scientific">Microbulbifer bruguierae</name>
    <dbReference type="NCBI Taxonomy" id="3029061"/>
    <lineage>
        <taxon>Bacteria</taxon>
        <taxon>Pseudomonadati</taxon>
        <taxon>Pseudomonadota</taxon>
        <taxon>Gammaproteobacteria</taxon>
        <taxon>Cellvibrionales</taxon>
        <taxon>Microbulbiferaceae</taxon>
        <taxon>Microbulbifer</taxon>
    </lineage>
</organism>